<evidence type="ECO:0000313" key="11">
    <source>
        <dbReference type="EMBL" id="RDV29421.1"/>
    </source>
</evidence>
<sequence>MLSEHLTNRGKLALLPLAVFLLFFLGAGFYYQSQGVEYAFYQLPAPVAILPAILLAVFLSRESLSQTIHQFVDGAGHHNIITMCLIYLLAGAFSAVANTTGGVDSTVALGLTLIPTDWLLPGLFLLSAFVATAMGTSMGTLAAMAPIGLGMAETTGISLPLMAGVLMSGAMFGDNLSIISDTTIAATRTQGCQMRDKFMQNIKLAIPAALLTLVFLIWNSPSVEIAEPTAANPWQALPYLLILLLAVAGVNVFAVLTLGIVSCVLMGVWQADYPAGQLGQDIYSGFGQMQEVFILSMLIGGLSELMRRQGGLSYLVERLQKLAGRLSRHDHASHSLAIAGLISVTNLCVANNTVSIIVAGEAAKRLAEHGEIPPKQSASLLDIFACIVQGLLPYGAQALLLGASFSISPVSLVPYVYYCFILGLVAVGFVIWQLLQANQTD</sequence>
<evidence type="ECO:0000256" key="1">
    <source>
        <dbReference type="ARBA" id="ARBA00004651"/>
    </source>
</evidence>
<keyword evidence="12" id="KW-1185">Reference proteome</keyword>
<feature type="transmembrane region" description="Helical" evidence="9">
    <location>
        <begin position="239"/>
        <end position="269"/>
    </location>
</feature>
<evidence type="ECO:0000259" key="10">
    <source>
        <dbReference type="Pfam" id="PF03553"/>
    </source>
</evidence>
<protein>
    <submittedName>
        <fullName evidence="11">Na+/H+ antiporter NhaC family protein</fullName>
    </submittedName>
</protein>
<dbReference type="AlphaFoldDB" id="A0A3D8MFS0"/>
<feature type="transmembrane region" description="Helical" evidence="9">
    <location>
        <begin position="80"/>
        <end position="98"/>
    </location>
</feature>
<feature type="domain" description="Na+/H+ antiporter NhaC-like C-terminal" evidence="10">
    <location>
        <begin position="63"/>
        <end position="199"/>
    </location>
</feature>
<evidence type="ECO:0000256" key="9">
    <source>
        <dbReference type="SAM" id="Phobius"/>
    </source>
</evidence>
<feature type="transmembrane region" description="Helical" evidence="9">
    <location>
        <begin position="12"/>
        <end position="32"/>
    </location>
</feature>
<keyword evidence="5 9" id="KW-0812">Transmembrane</keyword>
<dbReference type="OrthoDB" id="9790605at2"/>
<dbReference type="PANTHER" id="PTHR33451">
    <property type="entry name" value="MALATE-2H(+)/NA(+)-LACTATE ANTIPORTER"/>
    <property type="match status" value="1"/>
</dbReference>
<feature type="transmembrane region" description="Helical" evidence="9">
    <location>
        <begin position="336"/>
        <end position="359"/>
    </location>
</feature>
<evidence type="ECO:0000256" key="6">
    <source>
        <dbReference type="ARBA" id="ARBA00022989"/>
    </source>
</evidence>
<comment type="caution">
    <text evidence="11">The sequence shown here is derived from an EMBL/GenBank/DDBJ whole genome shotgun (WGS) entry which is preliminary data.</text>
</comment>
<keyword evidence="4" id="KW-1003">Cell membrane</keyword>
<evidence type="ECO:0000256" key="4">
    <source>
        <dbReference type="ARBA" id="ARBA00022475"/>
    </source>
</evidence>
<keyword evidence="7 9" id="KW-0472">Membrane</keyword>
<dbReference type="InterPro" id="IPR018461">
    <property type="entry name" value="Na/H_Antiport_NhaC-like_C"/>
</dbReference>
<dbReference type="InterPro" id="IPR052180">
    <property type="entry name" value="NhaC_Na-H+_Antiporter"/>
</dbReference>
<organism evidence="11 12">
    <name type="scientific">Alteromonas aestuariivivens</name>
    <dbReference type="NCBI Taxonomy" id="1938339"/>
    <lineage>
        <taxon>Bacteria</taxon>
        <taxon>Pseudomonadati</taxon>
        <taxon>Pseudomonadota</taxon>
        <taxon>Gammaproteobacteria</taxon>
        <taxon>Alteromonadales</taxon>
        <taxon>Alteromonadaceae</taxon>
        <taxon>Alteromonas/Salinimonas group</taxon>
        <taxon>Alteromonas</taxon>
    </lineage>
</organism>
<comment type="subcellular location">
    <subcellularLocation>
        <location evidence="1">Cell membrane</location>
        <topology evidence="1">Multi-pass membrane protein</topology>
    </subcellularLocation>
</comment>
<reference evidence="12" key="1">
    <citation type="submission" date="2018-08" db="EMBL/GenBank/DDBJ databases">
        <authorList>
            <person name="Zhang J."/>
            <person name="Du Z.-J."/>
        </authorList>
    </citation>
    <scope>NUCLEOTIDE SEQUENCE [LARGE SCALE GENOMIC DNA]</scope>
    <source>
        <strain evidence="12">KCTC 52655</strain>
    </source>
</reference>
<dbReference type="GO" id="GO:0005886">
    <property type="term" value="C:plasma membrane"/>
    <property type="evidence" value="ECO:0007669"/>
    <property type="project" value="UniProtKB-SubCell"/>
</dbReference>
<feature type="domain" description="Na+/H+ antiporter NhaC-like C-terminal" evidence="10">
    <location>
        <begin position="242"/>
        <end position="432"/>
    </location>
</feature>
<keyword evidence="2" id="KW-0813">Transport</keyword>
<evidence type="ECO:0000256" key="5">
    <source>
        <dbReference type="ARBA" id="ARBA00022692"/>
    </source>
</evidence>
<keyword evidence="6 9" id="KW-1133">Transmembrane helix</keyword>
<evidence type="ECO:0000256" key="7">
    <source>
        <dbReference type="ARBA" id="ARBA00023136"/>
    </source>
</evidence>
<evidence type="ECO:0000256" key="3">
    <source>
        <dbReference type="ARBA" id="ARBA00022449"/>
    </source>
</evidence>
<feature type="transmembrane region" description="Helical" evidence="9">
    <location>
        <begin position="415"/>
        <end position="435"/>
    </location>
</feature>
<feature type="transmembrane region" description="Helical" evidence="9">
    <location>
        <begin position="380"/>
        <end position="403"/>
    </location>
</feature>
<dbReference type="PANTHER" id="PTHR33451:SF5">
    <property type="entry name" value="NA+_H+ ANTIPORTER"/>
    <property type="match status" value="1"/>
</dbReference>
<dbReference type="EMBL" id="QRHA01000001">
    <property type="protein sequence ID" value="RDV29421.1"/>
    <property type="molecule type" value="Genomic_DNA"/>
</dbReference>
<dbReference type="GO" id="GO:0015297">
    <property type="term" value="F:antiporter activity"/>
    <property type="evidence" value="ECO:0007669"/>
    <property type="project" value="UniProtKB-KW"/>
</dbReference>
<evidence type="ECO:0000256" key="2">
    <source>
        <dbReference type="ARBA" id="ARBA00022448"/>
    </source>
</evidence>
<keyword evidence="3" id="KW-0050">Antiport</keyword>
<gene>
    <name evidence="11" type="ORF">DXV75_01170</name>
</gene>
<accession>A0A3D8MFS0</accession>
<dbReference type="Pfam" id="PF03553">
    <property type="entry name" value="Na_H_antiporter"/>
    <property type="match status" value="2"/>
</dbReference>
<name>A0A3D8MFS0_9ALTE</name>
<feature type="transmembrane region" description="Helical" evidence="9">
    <location>
        <begin position="38"/>
        <end position="59"/>
    </location>
</feature>
<comment type="similarity">
    <text evidence="8">Belongs to the NhaC Na(+)/H(+) (TC 2.A.35) antiporter family.</text>
</comment>
<evidence type="ECO:0000256" key="8">
    <source>
        <dbReference type="ARBA" id="ARBA00038435"/>
    </source>
</evidence>
<dbReference type="Proteomes" id="UP000256561">
    <property type="component" value="Unassembled WGS sequence"/>
</dbReference>
<feature type="transmembrane region" description="Helical" evidence="9">
    <location>
        <begin position="118"/>
        <end position="143"/>
    </location>
</feature>
<evidence type="ECO:0000313" key="12">
    <source>
        <dbReference type="Proteomes" id="UP000256561"/>
    </source>
</evidence>
<proteinExistence type="inferred from homology"/>
<feature type="transmembrane region" description="Helical" evidence="9">
    <location>
        <begin position="202"/>
        <end position="219"/>
    </location>
</feature>